<gene>
    <name evidence="2" type="ORF">CRV06_01205</name>
</gene>
<evidence type="ECO:0000313" key="2">
    <source>
        <dbReference type="EMBL" id="RXJ64604.1"/>
    </source>
</evidence>
<dbReference type="GO" id="GO:0003824">
    <property type="term" value="F:catalytic activity"/>
    <property type="evidence" value="ECO:0007669"/>
    <property type="project" value="InterPro"/>
</dbReference>
<dbReference type="InterPro" id="IPR014127">
    <property type="entry name" value="CHP02757"/>
</dbReference>
<dbReference type="NCBIfam" id="TIGR02757">
    <property type="entry name" value="TIGR02757 family protein"/>
    <property type="match status" value="1"/>
</dbReference>
<dbReference type="SUPFAM" id="SSF48150">
    <property type="entry name" value="DNA-glycosylase"/>
    <property type="match status" value="1"/>
</dbReference>
<dbReference type="Pfam" id="PF09674">
    <property type="entry name" value="DUF2400"/>
    <property type="match status" value="1"/>
</dbReference>
<dbReference type="AlphaFoldDB" id="A0A4Q0Y5F2"/>
<dbReference type="EMBL" id="PDKO01000001">
    <property type="protein sequence ID" value="RXJ64604.1"/>
    <property type="molecule type" value="Genomic_DNA"/>
</dbReference>
<comment type="caution">
    <text evidence="2">The sequence shown here is derived from an EMBL/GenBank/DDBJ whole genome shotgun (WGS) entry which is preliminary data.</text>
</comment>
<dbReference type="OrthoDB" id="9773332at2"/>
<dbReference type="GO" id="GO:0006281">
    <property type="term" value="P:DNA repair"/>
    <property type="evidence" value="ECO:0007669"/>
    <property type="project" value="InterPro"/>
</dbReference>
<proteinExistence type="predicted"/>
<evidence type="ECO:0000313" key="3">
    <source>
        <dbReference type="Proteomes" id="UP000290191"/>
    </source>
</evidence>
<dbReference type="InterPro" id="IPR011257">
    <property type="entry name" value="DNA_glycosylase"/>
</dbReference>
<keyword evidence="1" id="KW-0472">Membrane</keyword>
<keyword evidence="3" id="KW-1185">Reference proteome</keyword>
<feature type="transmembrane region" description="Helical" evidence="1">
    <location>
        <begin position="43"/>
        <end position="63"/>
    </location>
</feature>
<keyword evidence="1" id="KW-0812">Transmembrane</keyword>
<sequence length="260" mass="30923">MTKNDKKIKELLDKEILCRNCADELSYEKPDPLLVASRFKDEYIILLCALFAYGKASLIVKFLDSLDFSLLDENEEKIEKELDKFYYRFQNAQDVKTIFKTFRKMKQENSLEELFFKAYKKENNVLEGLDFLIETIYKYSNNYTSQGFTFLVSNRLKRDAKGEIKEIGNAPYKRWHMFFRWMVRDDNLDLGLWKGIDKKDLILPLDTHTFKVSQKLGLLTRKTYDLKSALLITQKLKEFDINDPIKYDFALYRIGQEKIL</sequence>
<name>A0A4Q0Y5F2_9BACT</name>
<protein>
    <submittedName>
        <fullName evidence="2">TIGR02757 family protein</fullName>
    </submittedName>
</protein>
<evidence type="ECO:0000256" key="1">
    <source>
        <dbReference type="SAM" id="Phobius"/>
    </source>
</evidence>
<reference evidence="2 3" key="1">
    <citation type="submission" date="2017-10" db="EMBL/GenBank/DDBJ databases">
        <title>Genomics of the genus Arcobacter.</title>
        <authorList>
            <person name="Perez-Cataluna A."/>
            <person name="Figueras M.J."/>
        </authorList>
    </citation>
    <scope>NUCLEOTIDE SEQUENCE [LARGE SCALE GENOMIC DNA]</scope>
    <source>
        <strain evidence="2 3">DSM 24636</strain>
    </source>
</reference>
<dbReference type="Proteomes" id="UP000290191">
    <property type="component" value="Unassembled WGS sequence"/>
</dbReference>
<organism evidence="2 3">
    <name type="scientific">Halarcobacter anaerophilus</name>
    <dbReference type="NCBI Taxonomy" id="877500"/>
    <lineage>
        <taxon>Bacteria</taxon>
        <taxon>Pseudomonadati</taxon>
        <taxon>Campylobacterota</taxon>
        <taxon>Epsilonproteobacteria</taxon>
        <taxon>Campylobacterales</taxon>
        <taxon>Arcobacteraceae</taxon>
        <taxon>Halarcobacter</taxon>
    </lineage>
</organism>
<accession>A0A4Q0Y5F2</accession>
<keyword evidence="1" id="KW-1133">Transmembrane helix</keyword>
<dbReference type="STRING" id="877500.GCA_000935065_02480"/>
<dbReference type="RefSeq" id="WP_129081006.1">
    <property type="nucleotide sequence ID" value="NZ_CP041070.1"/>
</dbReference>